<dbReference type="EMBL" id="JAERMS010000018">
    <property type="protein sequence ID" value="MBO1363530.1"/>
    <property type="molecule type" value="Genomic_DNA"/>
</dbReference>
<dbReference type="Pfam" id="PF14014">
    <property type="entry name" value="DUF4230"/>
    <property type="match status" value="1"/>
</dbReference>
<dbReference type="Proteomes" id="UP000664265">
    <property type="component" value="Unassembled WGS sequence"/>
</dbReference>
<evidence type="ECO:0000313" key="2">
    <source>
        <dbReference type="Proteomes" id="UP000664265"/>
    </source>
</evidence>
<dbReference type="RefSeq" id="WP_107581089.1">
    <property type="nucleotide sequence ID" value="NZ_JAERMS010000018.1"/>
</dbReference>
<dbReference type="PROSITE" id="PS51257">
    <property type="entry name" value="PROKAR_LIPOPROTEIN"/>
    <property type="match status" value="1"/>
</dbReference>
<name>A0ABS3M5Z2_9BACT</name>
<sequence length="223" mass="25395">MKNIAYMIFLAILLMSCGDKEKTAAKSYQLDTIPMMVLQIQKTSRLYTTEYHLHKIITHNDVKSITGKIFNQSFHIDLPVGKRKIAIPLDATLKAYVDFSNFTSKNIKKAGKKIEIILPDPHIVLTSTKINHQEVKQYVAITRSNFTDEELTSFENQGRTAIIKDIPSLDMIGIAKENAAKTLIPFIKQMGYAEEDITITFRKQFNLNDIEKLIDKTTIENGK</sequence>
<comment type="caution">
    <text evidence="1">The sequence shown here is derived from an EMBL/GenBank/DDBJ whole genome shotgun (WGS) entry which is preliminary data.</text>
</comment>
<organism evidence="1 2">
    <name type="scientific">Prevotella illustrans</name>
    <dbReference type="NCBI Taxonomy" id="2800387"/>
    <lineage>
        <taxon>Bacteria</taxon>
        <taxon>Pseudomonadati</taxon>
        <taxon>Bacteroidota</taxon>
        <taxon>Bacteroidia</taxon>
        <taxon>Bacteroidales</taxon>
        <taxon>Prevotellaceae</taxon>
        <taxon>Prevotella</taxon>
    </lineage>
</organism>
<reference evidence="1 2" key="1">
    <citation type="submission" date="2021-01" db="EMBL/GenBank/DDBJ databases">
        <title>Prevotella A2931 sp. nov.</title>
        <authorList>
            <person name="Buhl M."/>
            <person name="Oberhettinger P."/>
        </authorList>
    </citation>
    <scope>NUCLEOTIDE SEQUENCE [LARGE SCALE GENOMIC DNA]</scope>
    <source>
        <strain evidence="1 2">A2931</strain>
    </source>
</reference>
<protein>
    <submittedName>
        <fullName evidence="1">DUF4230 domain-containing protein</fullName>
    </submittedName>
</protein>
<proteinExistence type="predicted"/>
<evidence type="ECO:0000313" key="1">
    <source>
        <dbReference type="EMBL" id="MBO1363530.1"/>
    </source>
</evidence>
<accession>A0ABS3M5Z2</accession>
<gene>
    <name evidence="1" type="ORF">JHU38_07060</name>
</gene>
<keyword evidence="2" id="KW-1185">Reference proteome</keyword>
<dbReference type="InterPro" id="IPR025324">
    <property type="entry name" value="DUF4230"/>
</dbReference>